<keyword evidence="1" id="KW-0472">Membrane</keyword>
<reference evidence="3" key="1">
    <citation type="submission" date="2016-10" db="EMBL/GenBank/DDBJ databases">
        <authorList>
            <person name="Varghese N."/>
            <person name="Submissions S."/>
        </authorList>
    </citation>
    <scope>NUCLEOTIDE SEQUENCE [LARGE SCALE GENOMIC DNA]</scope>
    <source>
        <strain evidence="3">DSM 25055</strain>
    </source>
</reference>
<accession>A0A1H9FS74</accession>
<evidence type="ECO:0000313" key="2">
    <source>
        <dbReference type="EMBL" id="SEQ40724.1"/>
    </source>
</evidence>
<feature type="transmembrane region" description="Helical" evidence="1">
    <location>
        <begin position="114"/>
        <end position="131"/>
    </location>
</feature>
<keyword evidence="1" id="KW-1133">Transmembrane helix</keyword>
<feature type="transmembrane region" description="Helical" evidence="1">
    <location>
        <begin position="219"/>
        <end position="242"/>
    </location>
</feature>
<dbReference type="Proteomes" id="UP000199114">
    <property type="component" value="Unassembled WGS sequence"/>
</dbReference>
<keyword evidence="1" id="KW-0812">Transmembrane</keyword>
<dbReference type="RefSeq" id="WP_090616215.1">
    <property type="nucleotide sequence ID" value="NZ_FOFD01000002.1"/>
</dbReference>
<feature type="transmembrane region" description="Helical" evidence="1">
    <location>
        <begin position="25"/>
        <end position="52"/>
    </location>
</feature>
<sequence>MSGRYRRGLAVVDASLGVFRDRPRLAILPLSSLVLVGCAYAAIGVAILHYGLVEAVFTNRIVKYGVMFAGLAVSSGVGVFFNAAVVHCAAGHFAGEEVTVGDGLAAAWRARSRIAKWALLSATVGTVLYIAEDNVPGVGTITRSILELTWGLLTFFAVPVIVTDRTDALRSDLRRSGTAFSRTWGESVSATFGIGLALLPATLAGIFLLGVAYLSMTGVAATLTGVIGGLLLVATIVIAQVLGMVVRTALYRYATTGERVGPLEELEPDAILSE</sequence>
<dbReference type="Pfam" id="PF19656">
    <property type="entry name" value="DUF6159"/>
    <property type="match status" value="1"/>
</dbReference>
<gene>
    <name evidence="2" type="ORF">SAMN04489841_1662</name>
</gene>
<name>A0A1H9FS74_9EURY</name>
<proteinExistence type="predicted"/>
<dbReference type="InterPro" id="IPR046157">
    <property type="entry name" value="DUF6159"/>
</dbReference>
<organism evidence="2 3">
    <name type="scientific">Natrinema salaciae</name>
    <dbReference type="NCBI Taxonomy" id="1186196"/>
    <lineage>
        <taxon>Archaea</taxon>
        <taxon>Methanobacteriati</taxon>
        <taxon>Methanobacteriota</taxon>
        <taxon>Stenosarchaea group</taxon>
        <taxon>Halobacteria</taxon>
        <taxon>Halobacteriales</taxon>
        <taxon>Natrialbaceae</taxon>
        <taxon>Natrinema</taxon>
    </lineage>
</organism>
<keyword evidence="3" id="KW-1185">Reference proteome</keyword>
<protein>
    <submittedName>
        <fullName evidence="2">Uncharacterized protein</fullName>
    </submittedName>
</protein>
<feature type="transmembrane region" description="Helical" evidence="1">
    <location>
        <begin position="64"/>
        <end position="85"/>
    </location>
</feature>
<evidence type="ECO:0000313" key="3">
    <source>
        <dbReference type="Proteomes" id="UP000199114"/>
    </source>
</evidence>
<dbReference type="EMBL" id="FOFD01000002">
    <property type="protein sequence ID" value="SEQ40724.1"/>
    <property type="molecule type" value="Genomic_DNA"/>
</dbReference>
<dbReference type="AlphaFoldDB" id="A0A1H9FS74"/>
<feature type="transmembrane region" description="Helical" evidence="1">
    <location>
        <begin position="143"/>
        <end position="163"/>
    </location>
</feature>
<dbReference type="OrthoDB" id="163788at2157"/>
<dbReference type="STRING" id="1186196.SAMN04489841_1662"/>
<evidence type="ECO:0000256" key="1">
    <source>
        <dbReference type="SAM" id="Phobius"/>
    </source>
</evidence>
<feature type="transmembrane region" description="Helical" evidence="1">
    <location>
        <begin position="184"/>
        <end position="213"/>
    </location>
</feature>